<keyword evidence="2" id="KW-1185">Reference proteome</keyword>
<reference evidence="1 2" key="1">
    <citation type="journal article" date="2006" name="J. Bacteriol.">
        <title>Complete genome sequence of the dehalorespiring bacterium Desulfitobacterium hafniense Y51 and comparison with Dehalococcoides ethenogenes 195.</title>
        <authorList>
            <person name="Nonaka H."/>
            <person name="Keresztes G."/>
            <person name="Shinoda Y."/>
            <person name="Ikenaga Y."/>
            <person name="Abe M."/>
            <person name="Naito K."/>
            <person name="Inatomi K."/>
            <person name="Furukawa K."/>
            <person name="Inui M."/>
            <person name="Yukawa H."/>
        </authorList>
    </citation>
    <scope>NUCLEOTIDE SEQUENCE [LARGE SCALE GENOMIC DNA]</scope>
    <source>
        <strain evidence="1 2">Y51</strain>
    </source>
</reference>
<dbReference type="HOGENOM" id="CLU_220583_0_0_9"/>
<dbReference type="KEGG" id="dsy:DSY0614"/>
<name>Q24ZY9_DESHY</name>
<proteinExistence type="predicted"/>
<sequence length="37" mass="4201">MIKMQISEKAAEKLKEIIATQDNPDHTLLRVAFRGFG</sequence>
<dbReference type="EMBL" id="AP008230">
    <property type="protein sequence ID" value="BAE82403.1"/>
    <property type="molecule type" value="Genomic_DNA"/>
</dbReference>
<dbReference type="Proteomes" id="UP000001946">
    <property type="component" value="Chromosome"/>
</dbReference>
<evidence type="ECO:0000313" key="1">
    <source>
        <dbReference type="EMBL" id="BAE82403.1"/>
    </source>
</evidence>
<protein>
    <submittedName>
        <fullName evidence="1">Uncharacterized protein</fullName>
    </submittedName>
</protein>
<gene>
    <name evidence="1" type="ordered locus">DSY0614</name>
</gene>
<dbReference type="AlphaFoldDB" id="Q24ZY9"/>
<accession>Q24ZY9</accession>
<organism evidence="1 2">
    <name type="scientific">Desulfitobacterium hafniense (strain Y51)</name>
    <dbReference type="NCBI Taxonomy" id="138119"/>
    <lineage>
        <taxon>Bacteria</taxon>
        <taxon>Bacillati</taxon>
        <taxon>Bacillota</taxon>
        <taxon>Clostridia</taxon>
        <taxon>Eubacteriales</taxon>
        <taxon>Desulfitobacteriaceae</taxon>
        <taxon>Desulfitobacterium</taxon>
    </lineage>
</organism>
<evidence type="ECO:0000313" key="2">
    <source>
        <dbReference type="Proteomes" id="UP000001946"/>
    </source>
</evidence>